<dbReference type="EMBL" id="JAHRIP010076236">
    <property type="protein sequence ID" value="MEQ2310956.1"/>
    <property type="molecule type" value="Genomic_DNA"/>
</dbReference>
<evidence type="ECO:0000256" key="1">
    <source>
        <dbReference type="SAM" id="MobiDB-lite"/>
    </source>
</evidence>
<proteinExistence type="predicted"/>
<gene>
    <name evidence="2" type="ORF">AMECASPLE_014658</name>
</gene>
<evidence type="ECO:0000313" key="2">
    <source>
        <dbReference type="EMBL" id="MEQ2310956.1"/>
    </source>
</evidence>
<dbReference type="Proteomes" id="UP001469553">
    <property type="component" value="Unassembled WGS sequence"/>
</dbReference>
<feature type="region of interest" description="Disordered" evidence="1">
    <location>
        <begin position="1"/>
        <end position="36"/>
    </location>
</feature>
<organism evidence="2 3">
    <name type="scientific">Ameca splendens</name>
    <dbReference type="NCBI Taxonomy" id="208324"/>
    <lineage>
        <taxon>Eukaryota</taxon>
        <taxon>Metazoa</taxon>
        <taxon>Chordata</taxon>
        <taxon>Craniata</taxon>
        <taxon>Vertebrata</taxon>
        <taxon>Euteleostomi</taxon>
        <taxon>Actinopterygii</taxon>
        <taxon>Neopterygii</taxon>
        <taxon>Teleostei</taxon>
        <taxon>Neoteleostei</taxon>
        <taxon>Acanthomorphata</taxon>
        <taxon>Ovalentaria</taxon>
        <taxon>Atherinomorphae</taxon>
        <taxon>Cyprinodontiformes</taxon>
        <taxon>Goodeidae</taxon>
        <taxon>Ameca</taxon>
    </lineage>
</organism>
<sequence length="110" mass="12562">MHQGWPILDCSRDRKADNERESELNRQTERETDTMTSSPCVYLFKAIIPTVNYYTSSNKLLLMLQCPSPSSHDLLFFLSMSCYWLQDFGSCTAFHVGSIKGSGGVMNMMY</sequence>
<comment type="caution">
    <text evidence="2">The sequence shown here is derived from an EMBL/GenBank/DDBJ whole genome shotgun (WGS) entry which is preliminary data.</text>
</comment>
<reference evidence="2 3" key="1">
    <citation type="submission" date="2021-06" db="EMBL/GenBank/DDBJ databases">
        <authorList>
            <person name="Palmer J.M."/>
        </authorList>
    </citation>
    <scope>NUCLEOTIDE SEQUENCE [LARGE SCALE GENOMIC DNA]</scope>
    <source>
        <strain evidence="2 3">AS_MEX2019</strain>
        <tissue evidence="2">Muscle</tissue>
    </source>
</reference>
<name>A0ABV0ZY52_9TELE</name>
<protein>
    <submittedName>
        <fullName evidence="2">Uncharacterized protein</fullName>
    </submittedName>
</protein>
<keyword evidence="3" id="KW-1185">Reference proteome</keyword>
<evidence type="ECO:0000313" key="3">
    <source>
        <dbReference type="Proteomes" id="UP001469553"/>
    </source>
</evidence>
<accession>A0ABV0ZY52</accession>
<feature type="compositionally biased region" description="Basic and acidic residues" evidence="1">
    <location>
        <begin position="10"/>
        <end position="33"/>
    </location>
</feature>